<dbReference type="OrthoDB" id="548867at2759"/>
<evidence type="ECO:0000256" key="3">
    <source>
        <dbReference type="ARBA" id="ARBA00022840"/>
    </source>
</evidence>
<sequence length="586" mass="67282">MLRRGVVKAICPKIWYSSGTSGPLGVDRGPPLSTREPPHGSSCDYDSDHHYTGKEVALTDPFEVYLNNVRGGLLERDEQQLRTMKEIQKLFYRVRDYTPPAELGIRTQLLLLELKRRTRRENEYSNSNSSLWIRYATSEATNKRKKNEVIKSLSDLDDSVIHSPQGLLVNGEVGCGKSMLIDIFASCLPHKSKMRWHFHNFILWVFNEMHILQTKRDLKRIRDDENDLMLFEIAQKMIMKNTVLILDEFMLPDIAAANIIKYLFTYYFRLGGVLVATSNKLPEDLYSNDFNRRQFHDFVGILHSRCQTIDMRSNKDYRSIYSGDGEGASSNIIARSQAGVTHEAKWQEMIKKINPSGQWGPTTVSVFNRSITFDKTNGETCYVDFKTICEQDNASSDYITLLSHFHTVIIDDVPKLTIKKKNEARRFITLLDALYEQKCSLVLRCEVPIDELFFFNGVVEKESDMLDSESFARATLDSSTPYRPNVSFYNQVDEFSEPTTTTSSSTSTKNFGDLTAFTGQDELFAYKRAVLRLKQMVAWKSCDRHWKPLDSSMRPWETEPNQEHKGTHKKSATDTCTQQTRGTSVP</sequence>
<accession>A0A9P8ALN8</accession>
<protein>
    <recommendedName>
        <fullName evidence="7">Mitochondrial ATPase</fullName>
    </recommendedName>
</protein>
<feature type="region of interest" description="Disordered" evidence="4">
    <location>
        <begin position="25"/>
        <end position="45"/>
    </location>
</feature>
<comment type="similarity">
    <text evidence="1">Belongs to the AFG1 ATPase family.</text>
</comment>
<comment type="caution">
    <text evidence="5">The sequence shown here is derived from an EMBL/GenBank/DDBJ whole genome shotgun (WGS) entry which is preliminary data.</text>
</comment>
<dbReference type="Proteomes" id="UP000790833">
    <property type="component" value="Unassembled WGS sequence"/>
</dbReference>
<dbReference type="EMBL" id="JAHMUF010000001">
    <property type="protein sequence ID" value="KAG7196279.1"/>
    <property type="molecule type" value="Genomic_DNA"/>
</dbReference>
<feature type="compositionally biased region" description="Polar residues" evidence="4">
    <location>
        <begin position="573"/>
        <end position="586"/>
    </location>
</feature>
<organism evidence="5 6">
    <name type="scientific">Scheffersomyces spartinae</name>
    <dbReference type="NCBI Taxonomy" id="45513"/>
    <lineage>
        <taxon>Eukaryota</taxon>
        <taxon>Fungi</taxon>
        <taxon>Dikarya</taxon>
        <taxon>Ascomycota</taxon>
        <taxon>Saccharomycotina</taxon>
        <taxon>Pichiomycetes</taxon>
        <taxon>Debaryomycetaceae</taxon>
        <taxon>Scheffersomyces</taxon>
    </lineage>
</organism>
<feature type="region of interest" description="Disordered" evidence="4">
    <location>
        <begin position="550"/>
        <end position="586"/>
    </location>
</feature>
<dbReference type="GeneID" id="66113668"/>
<reference evidence="5" key="1">
    <citation type="submission" date="2021-03" db="EMBL/GenBank/DDBJ databases">
        <authorList>
            <person name="Palmer J.M."/>
        </authorList>
    </citation>
    <scope>NUCLEOTIDE SEQUENCE</scope>
    <source>
        <strain evidence="5">ARV_011</strain>
    </source>
</reference>
<dbReference type="GO" id="GO:0005524">
    <property type="term" value="F:ATP binding"/>
    <property type="evidence" value="ECO:0007669"/>
    <property type="project" value="UniProtKB-KW"/>
</dbReference>
<proteinExistence type="inferred from homology"/>
<dbReference type="SUPFAM" id="SSF52540">
    <property type="entry name" value="P-loop containing nucleoside triphosphate hydrolases"/>
    <property type="match status" value="1"/>
</dbReference>
<keyword evidence="6" id="KW-1185">Reference proteome</keyword>
<evidence type="ECO:0000256" key="4">
    <source>
        <dbReference type="SAM" id="MobiDB-lite"/>
    </source>
</evidence>
<keyword evidence="3" id="KW-0067">ATP-binding</keyword>
<evidence type="ECO:0000313" key="5">
    <source>
        <dbReference type="EMBL" id="KAG7196279.1"/>
    </source>
</evidence>
<evidence type="ECO:0000313" key="6">
    <source>
        <dbReference type="Proteomes" id="UP000790833"/>
    </source>
</evidence>
<dbReference type="PANTHER" id="PTHR12169:SF2">
    <property type="entry name" value="AFG1P"/>
    <property type="match status" value="1"/>
</dbReference>
<dbReference type="PANTHER" id="PTHR12169">
    <property type="entry name" value="ATPASE N2B"/>
    <property type="match status" value="1"/>
</dbReference>
<dbReference type="RefSeq" id="XP_043051824.1">
    <property type="nucleotide sequence ID" value="XM_043191147.1"/>
</dbReference>
<dbReference type="Gene3D" id="3.40.50.300">
    <property type="entry name" value="P-loop containing nucleotide triphosphate hydrolases"/>
    <property type="match status" value="1"/>
</dbReference>
<dbReference type="AlphaFoldDB" id="A0A9P8ALN8"/>
<evidence type="ECO:0008006" key="7">
    <source>
        <dbReference type="Google" id="ProtNLM"/>
    </source>
</evidence>
<dbReference type="Pfam" id="PF03969">
    <property type="entry name" value="AFG1_ATPase"/>
    <property type="match status" value="1"/>
</dbReference>
<dbReference type="NCBIfam" id="NF040713">
    <property type="entry name" value="ZapE"/>
    <property type="match status" value="1"/>
</dbReference>
<evidence type="ECO:0000256" key="1">
    <source>
        <dbReference type="ARBA" id="ARBA00010322"/>
    </source>
</evidence>
<evidence type="ECO:0000256" key="2">
    <source>
        <dbReference type="ARBA" id="ARBA00022741"/>
    </source>
</evidence>
<keyword evidence="2" id="KW-0547">Nucleotide-binding</keyword>
<dbReference type="GO" id="GO:0005739">
    <property type="term" value="C:mitochondrion"/>
    <property type="evidence" value="ECO:0007669"/>
    <property type="project" value="TreeGrafter"/>
</dbReference>
<dbReference type="InterPro" id="IPR005654">
    <property type="entry name" value="ATPase_AFG1-like"/>
</dbReference>
<dbReference type="GO" id="GO:0016887">
    <property type="term" value="F:ATP hydrolysis activity"/>
    <property type="evidence" value="ECO:0007669"/>
    <property type="project" value="InterPro"/>
</dbReference>
<dbReference type="InterPro" id="IPR027417">
    <property type="entry name" value="P-loop_NTPase"/>
</dbReference>
<gene>
    <name evidence="5" type="ORF">KQ657_000294</name>
</gene>
<name>A0A9P8ALN8_9ASCO</name>